<name>A0ABP7MV84_9GAMM</name>
<dbReference type="InterPro" id="IPR029045">
    <property type="entry name" value="ClpP/crotonase-like_dom_sf"/>
</dbReference>
<evidence type="ECO:0000313" key="2">
    <source>
        <dbReference type="EMBL" id="GAA3930736.1"/>
    </source>
</evidence>
<feature type="chain" id="PRO_5045077491" description="Alpha/beta hydrolase" evidence="1">
    <location>
        <begin position="23"/>
        <end position="588"/>
    </location>
</feature>
<accession>A0ABP7MV84</accession>
<proteinExistence type="predicted"/>
<comment type="caution">
    <text evidence="2">The sequence shown here is derived from an EMBL/GenBank/DDBJ whole genome shotgun (WGS) entry which is preliminary data.</text>
</comment>
<reference evidence="3" key="1">
    <citation type="journal article" date="2019" name="Int. J. Syst. Evol. Microbiol.">
        <title>The Global Catalogue of Microorganisms (GCM) 10K type strain sequencing project: providing services to taxonomists for standard genome sequencing and annotation.</title>
        <authorList>
            <consortium name="The Broad Institute Genomics Platform"/>
            <consortium name="The Broad Institute Genome Sequencing Center for Infectious Disease"/>
            <person name="Wu L."/>
            <person name="Ma J."/>
        </authorList>
    </citation>
    <scope>NUCLEOTIDE SEQUENCE [LARGE SCALE GENOMIC DNA]</scope>
    <source>
        <strain evidence="3">JCM 17551</strain>
    </source>
</reference>
<dbReference type="Proteomes" id="UP001501565">
    <property type="component" value="Unassembled WGS sequence"/>
</dbReference>
<feature type="signal peptide" evidence="1">
    <location>
        <begin position="1"/>
        <end position="22"/>
    </location>
</feature>
<sequence length="588" mass="64601">MKITNKALILAASLLAVLGLSACSDSSSSNNSNNKNTNTGTSAGAYQSELFTVRGDWAIMDGEITGTIVSELNRLVSANPQVKTIVMQEVPGSSDDEANLQAGLRLHELGLNTYLPPGGHISSGGVDLFLAGNERFAAQDVLVGVHSWATEDITDASTLPRGHEDHDLYLDYFQAIGIDPDFYWFTIQAADANNIHWMSHEERIRYNITTRNTTDQELSMITHHALTDSAIAVQFSQYTWVDAANNKPIHIFGADGVSSLQMSKARSVMAHYLSNVEGLLNKDSIANKLGDDQASLFVFATEQDAQNAFEGSLGELPLAEHGQDLYATEIFVEGDNNYLNRLTVDGRDATYEEVLHLVQGHGLAPAEQALQQRIVTLAENALMDNVWNPSAEDIAEWNSETDQNGYTSQNYEYLAAAVEGYYGLWGHTDEGLDGYLGINRTAQQTQDPNGLTLIEEIWPNRIYSAMPISADFPAGETFSLSHQADKPYTHQSQHLLHVYLTGSNNSHILGNDGNNVLQGNAGDNRIDGNTGDEDVVLFSGLRREYQVEQRDGVWHVIDSVAGRDGHDELVNIDVIEFRDEELSLNRLP</sequence>
<dbReference type="RefSeq" id="WP_344799304.1">
    <property type="nucleotide sequence ID" value="NZ_BAABBN010000007.1"/>
</dbReference>
<organism evidence="2 3">
    <name type="scientific">Litoribacillus peritrichatus</name>
    <dbReference type="NCBI Taxonomy" id="718191"/>
    <lineage>
        <taxon>Bacteria</taxon>
        <taxon>Pseudomonadati</taxon>
        <taxon>Pseudomonadota</taxon>
        <taxon>Gammaproteobacteria</taxon>
        <taxon>Oceanospirillales</taxon>
        <taxon>Oceanospirillaceae</taxon>
        <taxon>Litoribacillus</taxon>
    </lineage>
</organism>
<dbReference type="EMBL" id="BAABBN010000007">
    <property type="protein sequence ID" value="GAA3930736.1"/>
    <property type="molecule type" value="Genomic_DNA"/>
</dbReference>
<dbReference type="InterPro" id="IPR011049">
    <property type="entry name" value="Serralysin-like_metalloprot_C"/>
</dbReference>
<keyword evidence="3" id="KW-1185">Reference proteome</keyword>
<evidence type="ECO:0000256" key="1">
    <source>
        <dbReference type="SAM" id="SignalP"/>
    </source>
</evidence>
<dbReference type="SUPFAM" id="SSF52096">
    <property type="entry name" value="ClpP/crotonase"/>
    <property type="match status" value="1"/>
</dbReference>
<dbReference type="Gene3D" id="2.150.10.10">
    <property type="entry name" value="Serralysin-like metalloprotease, C-terminal"/>
    <property type="match status" value="1"/>
</dbReference>
<evidence type="ECO:0008006" key="4">
    <source>
        <dbReference type="Google" id="ProtNLM"/>
    </source>
</evidence>
<keyword evidence="1" id="KW-0732">Signal</keyword>
<gene>
    <name evidence="2" type="ORF">GCM10022277_29300</name>
</gene>
<dbReference type="SUPFAM" id="SSF51120">
    <property type="entry name" value="beta-Roll"/>
    <property type="match status" value="1"/>
</dbReference>
<dbReference type="PROSITE" id="PS51257">
    <property type="entry name" value="PROKAR_LIPOPROTEIN"/>
    <property type="match status" value="1"/>
</dbReference>
<evidence type="ECO:0000313" key="3">
    <source>
        <dbReference type="Proteomes" id="UP001501565"/>
    </source>
</evidence>
<protein>
    <recommendedName>
        <fullName evidence="4">Alpha/beta hydrolase</fullName>
    </recommendedName>
</protein>